<dbReference type="Proteomes" id="UP001236657">
    <property type="component" value="Chromosome"/>
</dbReference>
<dbReference type="Pfam" id="PF09820">
    <property type="entry name" value="AAA-ATPase_like"/>
    <property type="match status" value="1"/>
</dbReference>
<evidence type="ECO:0000313" key="3">
    <source>
        <dbReference type="Proteomes" id="UP001236657"/>
    </source>
</evidence>
<keyword evidence="3" id="KW-1185">Reference proteome</keyword>
<dbReference type="PANTHER" id="PTHR34825:SF1">
    <property type="entry name" value="AAA-ATPASE-LIKE DOMAIN-CONTAINING PROTEIN"/>
    <property type="match status" value="1"/>
</dbReference>
<feature type="domain" description="AAA-ATPase-like" evidence="1">
    <location>
        <begin position="1"/>
        <end position="59"/>
    </location>
</feature>
<dbReference type="EMBL" id="CP133218">
    <property type="protein sequence ID" value="WML90711.1"/>
    <property type="molecule type" value="Genomic_DNA"/>
</dbReference>
<sequence length="181" mass="21116">MVLIDEYDKPMNDQIDHPERAIELRDGLKNLYSVLKGRDTLLRFVLLTGVSKFSQVSLFSGLNNLQDITLRSTYSSLCGYTQVELEQNFADHLPGVNLEQMRRWYNGYNWLGESVYNPFDVLLFLQEKRYRSHWFATATPTFLLKLLKAGQYYLPELEHFEVHEASLGSSLPLNKGRYRTQ</sequence>
<dbReference type="RefSeq" id="WP_308895248.1">
    <property type="nucleotide sequence ID" value="NZ_CP133218.1"/>
</dbReference>
<evidence type="ECO:0000313" key="2">
    <source>
        <dbReference type="EMBL" id="WML90711.1"/>
    </source>
</evidence>
<accession>A0ABY9MR64</accession>
<proteinExistence type="predicted"/>
<protein>
    <submittedName>
        <fullName evidence="2">AAA family ATPase</fullName>
    </submittedName>
</protein>
<dbReference type="InterPro" id="IPR018631">
    <property type="entry name" value="AAA-ATPase-like_dom"/>
</dbReference>
<reference evidence="2 3" key="1">
    <citation type="submission" date="2023-08" db="EMBL/GenBank/DDBJ databases">
        <title>New molecular markers tilS and rpoB for phylogenetic and monitoring studies of the genus Thiothrix biodiversity.</title>
        <authorList>
            <person name="Ravin N.V."/>
            <person name="Smolyakov D."/>
            <person name="Markov N.D."/>
            <person name="Beletsky A.V."/>
            <person name="Mardanov A.V."/>
            <person name="Rudenko T.S."/>
            <person name="Grabovich M.Y."/>
        </authorList>
    </citation>
    <scope>NUCLEOTIDE SEQUENCE [LARGE SCALE GENOMIC DNA]</scope>
    <source>
        <strain evidence="2 3">MK1</strain>
    </source>
</reference>
<gene>
    <name evidence="2" type="ORF">RCF98_17315</name>
</gene>
<organism evidence="2 3">
    <name type="scientific">Thiothrix lacustris</name>
    <dbReference type="NCBI Taxonomy" id="525917"/>
    <lineage>
        <taxon>Bacteria</taxon>
        <taxon>Pseudomonadati</taxon>
        <taxon>Pseudomonadota</taxon>
        <taxon>Gammaproteobacteria</taxon>
        <taxon>Thiotrichales</taxon>
        <taxon>Thiotrichaceae</taxon>
        <taxon>Thiothrix</taxon>
    </lineage>
</organism>
<evidence type="ECO:0000259" key="1">
    <source>
        <dbReference type="Pfam" id="PF09820"/>
    </source>
</evidence>
<name>A0ABY9MR64_9GAMM</name>
<dbReference type="PANTHER" id="PTHR34825">
    <property type="entry name" value="CONSERVED PROTEIN, WITH A WEAK D-GALACTARATE DEHYDRATASE/ALTRONATE HYDROLASE DOMAIN"/>
    <property type="match status" value="1"/>
</dbReference>